<feature type="signal peptide" evidence="2">
    <location>
        <begin position="1"/>
        <end position="22"/>
    </location>
</feature>
<evidence type="ECO:0000313" key="3">
    <source>
        <dbReference type="EMBL" id="BAD15611.1"/>
    </source>
</evidence>
<protein>
    <submittedName>
        <fullName evidence="4">Uncharacterized protein</fullName>
    </submittedName>
</protein>
<proteinExistence type="predicted"/>
<reference evidence="5" key="3">
    <citation type="journal article" date="2005" name="Nature">
        <title>The map-based sequence of the rice genome.</title>
        <authorList>
            <consortium name="International rice genome sequencing project (IRGSP)"/>
            <person name="Matsumoto T."/>
            <person name="Wu J."/>
            <person name="Kanamori H."/>
            <person name="Katayose Y."/>
            <person name="Fujisawa M."/>
            <person name="Namiki N."/>
            <person name="Mizuno H."/>
            <person name="Yamamoto K."/>
            <person name="Antonio B.A."/>
            <person name="Baba T."/>
            <person name="Sakata K."/>
            <person name="Nagamura Y."/>
            <person name="Aoki H."/>
            <person name="Arikawa K."/>
            <person name="Arita K."/>
            <person name="Bito T."/>
            <person name="Chiden Y."/>
            <person name="Fujitsuka N."/>
            <person name="Fukunaka R."/>
            <person name="Hamada M."/>
            <person name="Harada C."/>
            <person name="Hayashi A."/>
            <person name="Hijishita S."/>
            <person name="Honda M."/>
            <person name="Hosokawa S."/>
            <person name="Ichikawa Y."/>
            <person name="Idonuma A."/>
            <person name="Iijima M."/>
            <person name="Ikeda M."/>
            <person name="Ikeno M."/>
            <person name="Ito K."/>
            <person name="Ito S."/>
            <person name="Ito T."/>
            <person name="Ito Y."/>
            <person name="Ito Y."/>
            <person name="Iwabuchi A."/>
            <person name="Kamiya K."/>
            <person name="Karasawa W."/>
            <person name="Kurita K."/>
            <person name="Katagiri S."/>
            <person name="Kikuta A."/>
            <person name="Kobayashi H."/>
            <person name="Kobayashi N."/>
            <person name="Machita K."/>
            <person name="Maehara T."/>
            <person name="Masukawa M."/>
            <person name="Mizubayashi T."/>
            <person name="Mukai Y."/>
            <person name="Nagasaki H."/>
            <person name="Nagata Y."/>
            <person name="Naito S."/>
            <person name="Nakashima M."/>
            <person name="Nakama Y."/>
            <person name="Nakamichi Y."/>
            <person name="Nakamura M."/>
            <person name="Meguro A."/>
            <person name="Negishi M."/>
            <person name="Ohta I."/>
            <person name="Ohta T."/>
            <person name="Okamoto M."/>
            <person name="Ono N."/>
            <person name="Saji S."/>
            <person name="Sakaguchi M."/>
            <person name="Sakai K."/>
            <person name="Shibata M."/>
            <person name="Shimokawa T."/>
            <person name="Song J."/>
            <person name="Takazaki Y."/>
            <person name="Terasawa K."/>
            <person name="Tsugane M."/>
            <person name="Tsuji K."/>
            <person name="Ueda S."/>
            <person name="Waki K."/>
            <person name="Yamagata H."/>
            <person name="Yamamoto M."/>
            <person name="Yamamoto S."/>
            <person name="Yamane H."/>
            <person name="Yoshiki S."/>
            <person name="Yoshihara R."/>
            <person name="Yukawa K."/>
            <person name="Zhong H."/>
            <person name="Yano M."/>
            <person name="Yuan Q."/>
            <person name="Ouyang S."/>
            <person name="Liu J."/>
            <person name="Jones K.M."/>
            <person name="Gansberger K."/>
            <person name="Moffat K."/>
            <person name="Hill J."/>
            <person name="Bera J."/>
            <person name="Fadrosh D."/>
            <person name="Jin S."/>
            <person name="Johri S."/>
            <person name="Kim M."/>
            <person name="Overton L."/>
            <person name="Reardon M."/>
            <person name="Tsitrin T."/>
            <person name="Vuong H."/>
            <person name="Weaver B."/>
            <person name="Ciecko A."/>
            <person name="Tallon L."/>
            <person name="Jackson J."/>
            <person name="Pai G."/>
            <person name="Aken S.V."/>
            <person name="Utterback T."/>
            <person name="Reidmuller S."/>
            <person name="Feldblyum T."/>
            <person name="Hsiao J."/>
            <person name="Zismann V."/>
            <person name="Iobst S."/>
            <person name="de Vazeille A.R."/>
            <person name="Buell C.R."/>
            <person name="Ying K."/>
            <person name="Li Y."/>
            <person name="Lu T."/>
            <person name="Huang Y."/>
            <person name="Zhao Q."/>
            <person name="Feng Q."/>
            <person name="Zhang L."/>
            <person name="Zhu J."/>
            <person name="Weng Q."/>
            <person name="Mu J."/>
            <person name="Lu Y."/>
            <person name="Fan D."/>
            <person name="Liu Y."/>
            <person name="Guan J."/>
            <person name="Zhang Y."/>
            <person name="Yu S."/>
            <person name="Liu X."/>
            <person name="Zhang Y."/>
            <person name="Hong G."/>
            <person name="Han B."/>
            <person name="Choisne N."/>
            <person name="Demange N."/>
            <person name="Orjeda G."/>
            <person name="Samain S."/>
            <person name="Cattolico L."/>
            <person name="Pelletier E."/>
            <person name="Couloux A."/>
            <person name="Segurens B."/>
            <person name="Wincker P."/>
            <person name="D'Hont A."/>
            <person name="Scarpelli C."/>
            <person name="Weissenbach J."/>
            <person name="Salanoubat M."/>
            <person name="Quetier F."/>
            <person name="Yu Y."/>
            <person name="Kim H.R."/>
            <person name="Rambo T."/>
            <person name="Currie J."/>
            <person name="Collura K."/>
            <person name="Luo M."/>
            <person name="Yang T."/>
            <person name="Ammiraju J.S.S."/>
            <person name="Engler F."/>
            <person name="Soderlund C."/>
            <person name="Wing R.A."/>
            <person name="Palmer L.E."/>
            <person name="de la Bastide M."/>
            <person name="Spiegel L."/>
            <person name="Nascimento L."/>
            <person name="Zutavern T."/>
            <person name="O'Shaughnessy A."/>
            <person name="Dike S."/>
            <person name="Dedhia N."/>
            <person name="Preston R."/>
            <person name="Balija V."/>
            <person name="McCombie W.R."/>
            <person name="Chow T."/>
            <person name="Chen H."/>
            <person name="Chung M."/>
            <person name="Chen C."/>
            <person name="Shaw J."/>
            <person name="Wu H."/>
            <person name="Hsiao K."/>
            <person name="Chao Y."/>
            <person name="Chu M."/>
            <person name="Cheng C."/>
            <person name="Hour A."/>
            <person name="Lee P."/>
            <person name="Lin S."/>
            <person name="Lin Y."/>
            <person name="Liou J."/>
            <person name="Liu S."/>
            <person name="Hsing Y."/>
            <person name="Raghuvanshi S."/>
            <person name="Mohanty A."/>
            <person name="Bharti A.K."/>
            <person name="Gaur A."/>
            <person name="Gupta V."/>
            <person name="Kumar D."/>
            <person name="Ravi V."/>
            <person name="Vij S."/>
            <person name="Kapur A."/>
            <person name="Khurana P."/>
            <person name="Khurana P."/>
            <person name="Khurana J.P."/>
            <person name="Tyagi A.K."/>
            <person name="Gaikwad K."/>
            <person name="Singh A."/>
            <person name="Dalal V."/>
            <person name="Srivastava S."/>
            <person name="Dixit A."/>
            <person name="Pal A.K."/>
            <person name="Ghazi I.A."/>
            <person name="Yadav M."/>
            <person name="Pandit A."/>
            <person name="Bhargava A."/>
            <person name="Sureshbabu K."/>
            <person name="Batra K."/>
            <person name="Sharma T.R."/>
            <person name="Mohapatra T."/>
            <person name="Singh N.K."/>
            <person name="Messing J."/>
            <person name="Nelson A.B."/>
            <person name="Fuks G."/>
            <person name="Kavchok S."/>
            <person name="Keizer G."/>
            <person name="Linton E."/>
            <person name="Llaca V."/>
            <person name="Song R."/>
            <person name="Tanyolac B."/>
            <person name="Young S."/>
            <person name="Ho-Il K."/>
            <person name="Hahn J.H."/>
            <person name="Sangsakoo G."/>
            <person name="Vanavichit A."/>
            <person name="de Mattos Luiz.A.T."/>
            <person name="Zimmer P.D."/>
            <person name="Malone G."/>
            <person name="Dellagostin O."/>
            <person name="de Oliveira A.C."/>
            <person name="Bevan M."/>
            <person name="Bancroft I."/>
            <person name="Minx P."/>
            <person name="Cordum H."/>
            <person name="Wilson R."/>
            <person name="Cheng Z."/>
            <person name="Jin W."/>
            <person name="Jiang J."/>
            <person name="Leong S.A."/>
            <person name="Iwama H."/>
            <person name="Gojobori T."/>
            <person name="Itoh T."/>
            <person name="Niimura Y."/>
            <person name="Fujii Y."/>
            <person name="Habara T."/>
            <person name="Sakai H."/>
            <person name="Sato Y."/>
            <person name="Wilson G."/>
            <person name="Kumar K."/>
            <person name="McCouch S."/>
            <person name="Juretic N."/>
            <person name="Hoen D."/>
            <person name="Wright S."/>
            <person name="Bruskiewich R."/>
            <person name="Bureau T."/>
            <person name="Miyao A."/>
            <person name="Hirochika H."/>
            <person name="Nishikawa T."/>
            <person name="Kadowaki K."/>
            <person name="Sugiura M."/>
            <person name="Burr B."/>
            <person name="Sasaki T."/>
        </authorList>
    </citation>
    <scope>NUCLEOTIDE SEQUENCE [LARGE SCALE GENOMIC DNA]</scope>
    <source>
        <strain evidence="5">cv. Nipponbare</strain>
    </source>
</reference>
<accession>Q6Z1F0</accession>
<evidence type="ECO:0000313" key="4">
    <source>
        <dbReference type="EMBL" id="BAD16173.1"/>
    </source>
</evidence>
<reference evidence="4" key="2">
    <citation type="submission" date="2002-06" db="EMBL/GenBank/DDBJ databases">
        <title>Oryza sativa nipponbare(GA3) genomic DNA, chromosome 8, BAC clone:OSJNBa0056D04.</title>
        <authorList>
            <person name="Sasaki T."/>
            <person name="Matsumoto T."/>
            <person name="Katayose Y."/>
        </authorList>
    </citation>
    <scope>NUCLEOTIDE SEQUENCE</scope>
</reference>
<evidence type="ECO:0000313" key="5">
    <source>
        <dbReference type="Proteomes" id="UP000000763"/>
    </source>
</evidence>
<reference evidence="5" key="4">
    <citation type="journal article" date="2008" name="Nucleic Acids Res.">
        <title>The rice annotation project database (RAP-DB): 2008 update.</title>
        <authorList>
            <consortium name="The rice annotation project (RAP)"/>
        </authorList>
    </citation>
    <scope>GENOME REANNOTATION</scope>
    <source>
        <strain evidence="5">cv. Nipponbare</strain>
    </source>
</reference>
<dbReference type="AlphaFoldDB" id="Q6Z1F0"/>
<dbReference type="EMBL" id="AP004646">
    <property type="protein sequence ID" value="BAD15611.1"/>
    <property type="molecule type" value="Genomic_DNA"/>
</dbReference>
<feature type="chain" id="PRO_5010142839" evidence="2">
    <location>
        <begin position="23"/>
        <end position="177"/>
    </location>
</feature>
<dbReference type="EMBL" id="AP005440">
    <property type="protein sequence ID" value="BAD16173.1"/>
    <property type="molecule type" value="Genomic_DNA"/>
</dbReference>
<dbReference type="Proteomes" id="UP000000763">
    <property type="component" value="Chromosome 8"/>
</dbReference>
<sequence>MVALLTCRVVLLLRSTIQWLKAEPLTEAAPRLPVSSVAAEAPAGREGVLAAAAVAVVASELGLFTAWAAFRPNPREQLVFAHGGSGARYQERARRVGVVIGEGEHVVVQWTRTLCFPIEVAWASTRQRPFGLTLATRPDDETCSTLAPVDEPPSREPSLEPGDEDCRPLVNAPTCVG</sequence>
<organism evidence="4 5">
    <name type="scientific">Oryza sativa subsp. japonica</name>
    <name type="common">Rice</name>
    <dbReference type="NCBI Taxonomy" id="39947"/>
    <lineage>
        <taxon>Eukaryota</taxon>
        <taxon>Viridiplantae</taxon>
        <taxon>Streptophyta</taxon>
        <taxon>Embryophyta</taxon>
        <taxon>Tracheophyta</taxon>
        <taxon>Spermatophyta</taxon>
        <taxon>Magnoliopsida</taxon>
        <taxon>Liliopsida</taxon>
        <taxon>Poales</taxon>
        <taxon>Poaceae</taxon>
        <taxon>BOP clade</taxon>
        <taxon>Oryzoideae</taxon>
        <taxon>Oryzeae</taxon>
        <taxon>Oryzinae</taxon>
        <taxon>Oryza</taxon>
        <taxon>Oryza sativa</taxon>
    </lineage>
</organism>
<keyword evidence="2" id="KW-0732">Signal</keyword>
<name>Q6Z1F0_ORYSJ</name>
<gene>
    <name evidence="3" type="ORF">OJ1122_A12.6</name>
    <name evidence="4" type="ORF">OSJNBa0056D04.21</name>
</gene>
<evidence type="ECO:0000256" key="2">
    <source>
        <dbReference type="SAM" id="SignalP"/>
    </source>
</evidence>
<feature type="region of interest" description="Disordered" evidence="1">
    <location>
        <begin position="141"/>
        <end position="177"/>
    </location>
</feature>
<evidence type="ECO:0000256" key="1">
    <source>
        <dbReference type="SAM" id="MobiDB-lite"/>
    </source>
</evidence>
<reference evidence="3" key="1">
    <citation type="submission" date="2002-01" db="EMBL/GenBank/DDBJ databases">
        <title>Oryza sativa nipponbare(GA3) genomic DNA, chromosome 8, BAC clone:OJ1122_A12.</title>
        <authorList>
            <person name="Sasaki T."/>
            <person name="Matsumoto T."/>
            <person name="Yamamoto K."/>
        </authorList>
    </citation>
    <scope>NUCLEOTIDE SEQUENCE</scope>
</reference>